<evidence type="ECO:0000256" key="6">
    <source>
        <dbReference type="ARBA" id="ARBA00023015"/>
    </source>
</evidence>
<evidence type="ECO:0000256" key="5">
    <source>
        <dbReference type="ARBA" id="ARBA00022490"/>
    </source>
</evidence>
<dbReference type="Pfam" id="PF10155">
    <property type="entry name" value="CNOT11"/>
    <property type="match status" value="1"/>
</dbReference>
<dbReference type="PANTHER" id="PTHR15975:SF0">
    <property type="entry name" value="CCR4-NOT TRANSCRIPTION COMPLEX SUBUNIT 11"/>
    <property type="match status" value="1"/>
</dbReference>
<protein>
    <recommendedName>
        <fullName evidence="4">CCR4-NOT transcription complex subunit 11</fullName>
    </recommendedName>
</protein>
<evidence type="ECO:0000256" key="3">
    <source>
        <dbReference type="ARBA" id="ARBA00008030"/>
    </source>
</evidence>
<dbReference type="EMBL" id="BTRK01000004">
    <property type="protein sequence ID" value="GMR47944.1"/>
    <property type="molecule type" value="Genomic_DNA"/>
</dbReference>
<dbReference type="AlphaFoldDB" id="A0AAN5CP10"/>
<dbReference type="GO" id="GO:0030014">
    <property type="term" value="C:CCR4-NOT complex"/>
    <property type="evidence" value="ECO:0007669"/>
    <property type="project" value="InterPro"/>
</dbReference>
<keyword evidence="6" id="KW-0805">Transcription regulation</keyword>
<comment type="subcellular location">
    <subcellularLocation>
        <location evidence="2">Cytoplasm</location>
    </subcellularLocation>
    <subcellularLocation>
        <location evidence="1">Nucleus</location>
    </subcellularLocation>
</comment>
<evidence type="ECO:0000313" key="10">
    <source>
        <dbReference type="EMBL" id="GMR47944.1"/>
    </source>
</evidence>
<reference evidence="11" key="1">
    <citation type="submission" date="2022-10" db="EMBL/GenBank/DDBJ databases">
        <title>Genome assembly of Pristionchus species.</title>
        <authorList>
            <person name="Yoshida K."/>
            <person name="Sommer R.J."/>
        </authorList>
    </citation>
    <scope>NUCLEOTIDE SEQUENCE [LARGE SCALE GENOMIC DNA]</scope>
    <source>
        <strain evidence="11">RS5460</strain>
    </source>
</reference>
<gene>
    <name evidence="10" type="ORF">PMAYCL1PPCAC_18139</name>
</gene>
<dbReference type="GO" id="GO:0005737">
    <property type="term" value="C:cytoplasm"/>
    <property type="evidence" value="ECO:0007669"/>
    <property type="project" value="UniProtKB-SubCell"/>
</dbReference>
<dbReference type="InterPro" id="IPR019312">
    <property type="entry name" value="CNOT11"/>
</dbReference>
<keyword evidence="8" id="KW-0804">Transcription</keyword>
<dbReference type="PANTHER" id="PTHR15975">
    <property type="entry name" value="CCR4-NOT TRANSCRIPTION COMPLEX SUBUNIT 11"/>
    <property type="match status" value="1"/>
</dbReference>
<dbReference type="Proteomes" id="UP001328107">
    <property type="component" value="Unassembled WGS sequence"/>
</dbReference>
<keyword evidence="11" id="KW-1185">Reference proteome</keyword>
<evidence type="ECO:0000256" key="7">
    <source>
        <dbReference type="ARBA" id="ARBA00023158"/>
    </source>
</evidence>
<dbReference type="GO" id="GO:0005634">
    <property type="term" value="C:nucleus"/>
    <property type="evidence" value="ECO:0007669"/>
    <property type="project" value="UniProtKB-SubCell"/>
</dbReference>
<keyword evidence="7" id="KW-0943">RNA-mediated gene silencing</keyword>
<keyword evidence="5" id="KW-0963">Cytoplasm</keyword>
<proteinExistence type="inferred from homology"/>
<evidence type="ECO:0000256" key="9">
    <source>
        <dbReference type="ARBA" id="ARBA00023242"/>
    </source>
</evidence>
<evidence type="ECO:0000256" key="4">
    <source>
        <dbReference type="ARBA" id="ARBA00014872"/>
    </source>
</evidence>
<evidence type="ECO:0000256" key="8">
    <source>
        <dbReference type="ARBA" id="ARBA00023163"/>
    </source>
</evidence>
<comment type="caution">
    <text evidence="10">The sequence shown here is derived from an EMBL/GenBank/DDBJ whole genome shotgun (WGS) entry which is preliminary data.</text>
</comment>
<sequence length="388" mass="43912">MATTEDLRKALEFRFTGDNGDVTPEDMATFNILISQHREPLNVLALKFLTTFKRRCSWSIAVALIDIYRSLYKSNPLDVQSRVILIYLIFRVAELDGTDVNGRNLMQGGHLSLPFLLRIANGDEICHERISVAAEKYLAKMILSAQVDPLAANSAERIVQTVDARSHESISYDEVTRFFALESARFPRSSEERQNEQLLDAITTKLFTGKVLNMSENRTLVDAISKATSDSMLIKKFGELPVKTISKLIEENVKIAAEVVYKLVEKEPETIHYYMSIMMEMELSVHCIETVLKLYTGTLTIDRDPLRAFVSHCLQACDDANITASKQSRQVRMVCLFVACLLKKDILPAEQQMTELSNFVLNHSTHRDTTNLYQALAEARSRFGSTNK</sequence>
<organism evidence="10 11">
    <name type="scientific">Pristionchus mayeri</name>
    <dbReference type="NCBI Taxonomy" id="1317129"/>
    <lineage>
        <taxon>Eukaryota</taxon>
        <taxon>Metazoa</taxon>
        <taxon>Ecdysozoa</taxon>
        <taxon>Nematoda</taxon>
        <taxon>Chromadorea</taxon>
        <taxon>Rhabditida</taxon>
        <taxon>Rhabditina</taxon>
        <taxon>Diplogasteromorpha</taxon>
        <taxon>Diplogasteroidea</taxon>
        <taxon>Neodiplogasteridae</taxon>
        <taxon>Pristionchus</taxon>
    </lineage>
</organism>
<name>A0AAN5CP10_9BILA</name>
<evidence type="ECO:0000256" key="2">
    <source>
        <dbReference type="ARBA" id="ARBA00004496"/>
    </source>
</evidence>
<keyword evidence="9" id="KW-0539">Nucleus</keyword>
<dbReference type="GO" id="GO:0031047">
    <property type="term" value="P:regulatory ncRNA-mediated gene silencing"/>
    <property type="evidence" value="ECO:0007669"/>
    <property type="project" value="UniProtKB-KW"/>
</dbReference>
<evidence type="ECO:0000256" key="1">
    <source>
        <dbReference type="ARBA" id="ARBA00004123"/>
    </source>
</evidence>
<evidence type="ECO:0000313" key="11">
    <source>
        <dbReference type="Proteomes" id="UP001328107"/>
    </source>
</evidence>
<comment type="similarity">
    <text evidence="3">Belongs to the CNOT11 family.</text>
</comment>
<accession>A0AAN5CP10</accession>